<comment type="similarity">
    <text evidence="1 5">Belongs to the CoaE family.</text>
</comment>
<keyword evidence="5" id="KW-0808">Transferase</keyword>
<sequence length="197" mass="21399">MIVIGLTGSIGMGKSRAASMLKLMGIPVHDSDKAVHAALQPKGIAFDDVVSAFPSALDKKTNGIDRKKLGDIVFNDPAALKTLENILHPAAKKSQVDFIQAMTRKGKRAAVLEIPLLFETGAEKRVDCVICVSAPPAIQRRRVLARKGMTEEKFKSILAKQMPDAQKRSLSDYVVQTGMGPAHTFRALRKIVRELGV</sequence>
<dbReference type="Pfam" id="PF01121">
    <property type="entry name" value="CoaE"/>
    <property type="match status" value="1"/>
</dbReference>
<evidence type="ECO:0000256" key="2">
    <source>
        <dbReference type="ARBA" id="ARBA00022741"/>
    </source>
</evidence>
<comment type="pathway">
    <text evidence="5">Cofactor biosynthesis; coenzyme A biosynthesis; CoA from (R)-pantothenate: step 5/5.</text>
</comment>
<dbReference type="InterPro" id="IPR001977">
    <property type="entry name" value="Depp_CoAkinase"/>
</dbReference>
<keyword evidence="5 7" id="KW-0418">Kinase</keyword>
<evidence type="ECO:0000256" key="4">
    <source>
        <dbReference type="ARBA" id="ARBA00022993"/>
    </source>
</evidence>
<dbReference type="InterPro" id="IPR027417">
    <property type="entry name" value="P-loop_NTPase"/>
</dbReference>
<dbReference type="PROSITE" id="PS51219">
    <property type="entry name" value="DPCK"/>
    <property type="match status" value="1"/>
</dbReference>
<keyword evidence="4 5" id="KW-0173">Coenzyme A biosynthesis</keyword>
<dbReference type="NCBIfam" id="TIGR00152">
    <property type="entry name" value="dephospho-CoA kinase"/>
    <property type="match status" value="1"/>
</dbReference>
<comment type="function">
    <text evidence="5">Catalyzes the phosphorylation of the 3'-hydroxyl group of dephosphocoenzyme A to form coenzyme A.</text>
</comment>
<dbReference type="Proteomes" id="UP000249557">
    <property type="component" value="Unassembled WGS sequence"/>
</dbReference>
<protein>
    <recommendedName>
        <fullName evidence="5 6">Dephospho-CoA kinase</fullName>
        <ecNumber evidence="5 6">2.7.1.24</ecNumber>
    </recommendedName>
    <alternativeName>
        <fullName evidence="5">Dephosphocoenzyme A kinase</fullName>
    </alternativeName>
</protein>
<reference evidence="7 8" key="1">
    <citation type="submission" date="2017-08" db="EMBL/GenBank/DDBJ databases">
        <title>Infants hospitalized years apart are colonized by the same room-sourced microbial strains.</title>
        <authorList>
            <person name="Brooks B."/>
            <person name="Olm M.R."/>
            <person name="Firek B.A."/>
            <person name="Baker R."/>
            <person name="Thomas B.C."/>
            <person name="Morowitz M.J."/>
            <person name="Banfield J.F."/>
        </authorList>
    </citation>
    <scope>NUCLEOTIDE SEQUENCE [LARGE SCALE GENOMIC DNA]</scope>
    <source>
        <strain evidence="7">S2_018_000_R2_104</strain>
    </source>
</reference>
<comment type="catalytic activity">
    <reaction evidence="5">
        <text>3'-dephospho-CoA + ATP = ADP + CoA + H(+)</text>
        <dbReference type="Rhea" id="RHEA:18245"/>
        <dbReference type="ChEBI" id="CHEBI:15378"/>
        <dbReference type="ChEBI" id="CHEBI:30616"/>
        <dbReference type="ChEBI" id="CHEBI:57287"/>
        <dbReference type="ChEBI" id="CHEBI:57328"/>
        <dbReference type="ChEBI" id="CHEBI:456216"/>
        <dbReference type="EC" id="2.7.1.24"/>
    </reaction>
</comment>
<evidence type="ECO:0000313" key="7">
    <source>
        <dbReference type="EMBL" id="PZO82286.1"/>
    </source>
</evidence>
<accession>A0A2W4ZL14</accession>
<dbReference type="GO" id="GO:0005737">
    <property type="term" value="C:cytoplasm"/>
    <property type="evidence" value="ECO:0007669"/>
    <property type="project" value="UniProtKB-SubCell"/>
</dbReference>
<dbReference type="PANTHER" id="PTHR10695:SF46">
    <property type="entry name" value="BIFUNCTIONAL COENZYME A SYNTHASE-RELATED"/>
    <property type="match status" value="1"/>
</dbReference>
<dbReference type="GO" id="GO:0004140">
    <property type="term" value="F:dephospho-CoA kinase activity"/>
    <property type="evidence" value="ECO:0007669"/>
    <property type="project" value="UniProtKB-UniRule"/>
</dbReference>
<keyword evidence="2 5" id="KW-0547">Nucleotide-binding</keyword>
<dbReference type="GO" id="GO:0015937">
    <property type="term" value="P:coenzyme A biosynthetic process"/>
    <property type="evidence" value="ECO:0007669"/>
    <property type="project" value="UniProtKB-UniRule"/>
</dbReference>
<dbReference type="GO" id="GO:0005524">
    <property type="term" value="F:ATP binding"/>
    <property type="evidence" value="ECO:0007669"/>
    <property type="project" value="UniProtKB-UniRule"/>
</dbReference>
<keyword evidence="3 5" id="KW-0067">ATP-binding</keyword>
<dbReference type="PANTHER" id="PTHR10695">
    <property type="entry name" value="DEPHOSPHO-COA KINASE-RELATED"/>
    <property type="match status" value="1"/>
</dbReference>
<name>A0A2W4ZL14_9BACT</name>
<evidence type="ECO:0000313" key="8">
    <source>
        <dbReference type="Proteomes" id="UP000249557"/>
    </source>
</evidence>
<organism evidence="7 8">
    <name type="scientific">Micavibrio aeruginosavorus</name>
    <dbReference type="NCBI Taxonomy" id="349221"/>
    <lineage>
        <taxon>Bacteria</taxon>
        <taxon>Pseudomonadati</taxon>
        <taxon>Bdellovibrionota</taxon>
        <taxon>Bdellovibrionia</taxon>
        <taxon>Bdellovibrionales</taxon>
        <taxon>Pseudobdellovibrionaceae</taxon>
        <taxon>Micavibrio</taxon>
    </lineage>
</organism>
<evidence type="ECO:0000256" key="3">
    <source>
        <dbReference type="ARBA" id="ARBA00022840"/>
    </source>
</evidence>
<gene>
    <name evidence="5" type="primary">coaE</name>
    <name evidence="7" type="ORF">DI626_10200</name>
</gene>
<dbReference type="EC" id="2.7.1.24" evidence="5 6"/>
<dbReference type="SUPFAM" id="SSF52540">
    <property type="entry name" value="P-loop containing nucleoside triphosphate hydrolases"/>
    <property type="match status" value="1"/>
</dbReference>
<dbReference type="UniPathway" id="UPA00241">
    <property type="reaction ID" value="UER00356"/>
</dbReference>
<dbReference type="CDD" id="cd02022">
    <property type="entry name" value="DPCK"/>
    <property type="match status" value="1"/>
</dbReference>
<evidence type="ECO:0000256" key="6">
    <source>
        <dbReference type="NCBIfam" id="TIGR00152"/>
    </source>
</evidence>
<evidence type="ECO:0000256" key="1">
    <source>
        <dbReference type="ARBA" id="ARBA00009018"/>
    </source>
</evidence>
<proteinExistence type="inferred from homology"/>
<dbReference type="Gene3D" id="3.40.50.300">
    <property type="entry name" value="P-loop containing nucleotide triphosphate hydrolases"/>
    <property type="match status" value="1"/>
</dbReference>
<keyword evidence="5" id="KW-0963">Cytoplasm</keyword>
<feature type="binding site" evidence="5">
    <location>
        <begin position="11"/>
        <end position="16"/>
    </location>
    <ligand>
        <name>ATP</name>
        <dbReference type="ChEBI" id="CHEBI:30616"/>
    </ligand>
</feature>
<comment type="subcellular location">
    <subcellularLocation>
        <location evidence="5">Cytoplasm</location>
    </subcellularLocation>
</comment>
<dbReference type="HAMAP" id="MF_00376">
    <property type="entry name" value="Dephospho_CoA_kinase"/>
    <property type="match status" value="1"/>
</dbReference>
<dbReference type="EMBL" id="QFNK01000267">
    <property type="protein sequence ID" value="PZO82286.1"/>
    <property type="molecule type" value="Genomic_DNA"/>
</dbReference>
<comment type="caution">
    <text evidence="7">The sequence shown here is derived from an EMBL/GenBank/DDBJ whole genome shotgun (WGS) entry which is preliminary data.</text>
</comment>
<evidence type="ECO:0000256" key="5">
    <source>
        <dbReference type="HAMAP-Rule" id="MF_00376"/>
    </source>
</evidence>
<dbReference type="AlphaFoldDB" id="A0A2W4ZL14"/>